<gene>
    <name evidence="1" type="ORF">SAMN04487907_103320</name>
</gene>
<evidence type="ECO:0000313" key="2">
    <source>
        <dbReference type="Proteomes" id="UP000199438"/>
    </source>
</evidence>
<protein>
    <submittedName>
        <fullName evidence="1">Uncharacterized protein</fullName>
    </submittedName>
</protein>
<dbReference type="EMBL" id="FOKV01000003">
    <property type="protein sequence ID" value="SFC32003.1"/>
    <property type="molecule type" value="Genomic_DNA"/>
</dbReference>
<evidence type="ECO:0000313" key="1">
    <source>
        <dbReference type="EMBL" id="SFC32003.1"/>
    </source>
</evidence>
<organism evidence="1 2">
    <name type="scientific">Zunongwangia mangrovi</name>
    <dbReference type="NCBI Taxonomy" id="1334022"/>
    <lineage>
        <taxon>Bacteria</taxon>
        <taxon>Pseudomonadati</taxon>
        <taxon>Bacteroidota</taxon>
        <taxon>Flavobacteriia</taxon>
        <taxon>Flavobacteriales</taxon>
        <taxon>Flavobacteriaceae</taxon>
        <taxon>Zunongwangia</taxon>
    </lineage>
</organism>
<dbReference type="RefSeq" id="WP_175487021.1">
    <property type="nucleotide sequence ID" value="NZ_FOKV01000003.1"/>
</dbReference>
<name>A0A1I1IE58_9FLAO</name>
<dbReference type="Proteomes" id="UP000199438">
    <property type="component" value="Unassembled WGS sequence"/>
</dbReference>
<proteinExistence type="predicted"/>
<sequence>MIRKLLILVLASCSDDDDTNCTGGLNETWFTNYKAELNSNCGTEVSIFRGD</sequence>
<dbReference type="AlphaFoldDB" id="A0A1I1IE58"/>
<reference evidence="2" key="1">
    <citation type="submission" date="2016-10" db="EMBL/GenBank/DDBJ databases">
        <authorList>
            <person name="Varghese N."/>
            <person name="Submissions S."/>
        </authorList>
    </citation>
    <scope>NUCLEOTIDE SEQUENCE [LARGE SCALE GENOMIC DNA]</scope>
    <source>
        <strain evidence="2">DSM 24499</strain>
    </source>
</reference>
<accession>A0A1I1IE58</accession>
<dbReference type="STRING" id="1334022.SAMN04487907_103320"/>
<keyword evidence="2" id="KW-1185">Reference proteome</keyword>